<organism evidence="1 2">
    <name type="scientific">Hyalangium rubrum</name>
    <dbReference type="NCBI Taxonomy" id="3103134"/>
    <lineage>
        <taxon>Bacteria</taxon>
        <taxon>Pseudomonadati</taxon>
        <taxon>Myxococcota</taxon>
        <taxon>Myxococcia</taxon>
        <taxon>Myxococcales</taxon>
        <taxon>Cystobacterineae</taxon>
        <taxon>Archangiaceae</taxon>
        <taxon>Hyalangium</taxon>
    </lineage>
</organism>
<name>A0ABU5H645_9BACT</name>
<dbReference type="InterPro" id="IPR026337">
    <property type="entry name" value="AKG_HExxH"/>
</dbReference>
<accession>A0ABU5H645</accession>
<dbReference type="Proteomes" id="UP001291309">
    <property type="component" value="Unassembled WGS sequence"/>
</dbReference>
<proteinExistence type="predicted"/>
<comment type="caution">
    <text evidence="1">The sequence shown here is derived from an EMBL/GenBank/DDBJ whole genome shotgun (WGS) entry which is preliminary data.</text>
</comment>
<reference evidence="1 2" key="1">
    <citation type="submission" date="2023-12" db="EMBL/GenBank/DDBJ databases">
        <title>the genome sequence of Hyalangium sp. s54d21.</title>
        <authorList>
            <person name="Zhang X."/>
        </authorList>
    </citation>
    <scope>NUCLEOTIDE SEQUENCE [LARGE SCALE GENOMIC DNA]</scope>
    <source>
        <strain evidence="2">s54d21</strain>
    </source>
</reference>
<protein>
    <submittedName>
        <fullName evidence="1">HEXXH motif-containing putative peptide modification protein</fullName>
    </submittedName>
</protein>
<evidence type="ECO:0000313" key="2">
    <source>
        <dbReference type="Proteomes" id="UP001291309"/>
    </source>
</evidence>
<dbReference type="NCBIfam" id="TIGR04267">
    <property type="entry name" value="mod_HExxH"/>
    <property type="match status" value="1"/>
</dbReference>
<evidence type="ECO:0000313" key="1">
    <source>
        <dbReference type="EMBL" id="MDY7228810.1"/>
    </source>
</evidence>
<sequence length="473" mass="53281">MDAQLSQLFPIALSSTHHAQIREHLHSVRVGVVDSLLSNLDTPATAQRLGPRVGELHAFLSGLLELSAQSPERFGEIFGHWSLGLMLGSLMGPNPRDDFQRDQLLSNICALRLTQALEDKGSQGRFTTTSDFYDLLRDRRVRVQGADPKRVQWELAQGAVTLRAEGAQEPFAKLPLPLATPGLAPHVSLEPLPRSEPWGVPIVDNRRLLSLLGSEQHDPDTGEPTAGWEPLTMKESTTAAHGIIKDLWPEVLDWAGALLTAFVDMNAPPRKSVHRSASYGAGSPIFLTRVDTPFKHAEDVVHELQHQRMFLTLNTSDYGLWHDSRQIFVSPYRSDPRPLQGLHLGIHAFLAVNRFRLRVMERMGFTPERRHHLFNLHRTNLFSFRTMLEHEQLSAHGRAVFVEYARELISQHKLIEAFVTPEMNEAFNRRMGEHTDKVRASGAALVNDSPDYMNWEQTVEKSIRFVKDEGGTL</sequence>
<gene>
    <name evidence="1" type="ORF">SYV04_20470</name>
</gene>
<keyword evidence="2" id="KW-1185">Reference proteome</keyword>
<dbReference type="EMBL" id="JAXIVS010000006">
    <property type="protein sequence ID" value="MDY7228810.1"/>
    <property type="molecule type" value="Genomic_DNA"/>
</dbReference>
<dbReference type="RefSeq" id="WP_321547526.1">
    <property type="nucleotide sequence ID" value="NZ_JAXIVS010000006.1"/>
</dbReference>